<keyword evidence="4" id="KW-1185">Reference proteome</keyword>
<evidence type="ECO:0000313" key="4">
    <source>
        <dbReference type="Proteomes" id="UP001066276"/>
    </source>
</evidence>
<accession>A0AAV7PWI3</accession>
<dbReference type="PROSITE" id="PS50158">
    <property type="entry name" value="ZF_CCHC"/>
    <property type="match status" value="1"/>
</dbReference>
<protein>
    <recommendedName>
        <fullName evidence="2">CCHC-type domain-containing protein</fullName>
    </recommendedName>
</protein>
<dbReference type="SUPFAM" id="SSF57756">
    <property type="entry name" value="Retrovirus zinc finger-like domains"/>
    <property type="match status" value="1"/>
</dbReference>
<dbReference type="GO" id="GO:0008270">
    <property type="term" value="F:zinc ion binding"/>
    <property type="evidence" value="ECO:0007669"/>
    <property type="project" value="UniProtKB-KW"/>
</dbReference>
<keyword evidence="1" id="KW-0863">Zinc-finger</keyword>
<sequence>MGDGQPSNLFEMSLQMLDLQFTPKTNLVLERHKFFSRVQNPEEDMASYVATLRGLALSCRFEQLSDSLIRDQIVRCAYNKKIREKLLMKDPNLDDAVQIAKAMEHTAVWLQEMEGLKREEKQSIVNEIRDKSKLTTGGMKKKSTKNWEDPDRGRFDSREIKCYRCGAPGHIASSKMCAARSAICRNCGKRGHFVKVCKFKNNEGSGRVIQEIQDVCGNLEEIILTVEESLIDSTSNDKTNVHNLVHKIDLESTDVLDKPHAQMLLNGIQVKLLVDSGSLFTLISKKTYEEVCNKDGEKKMLEPDIKAVGYAGKRIVMIGMILMTITFKGRAVKGRIYVTDFGTNLLGWRHQKDLGIVLNPNAKEPVMVMEKEKGGEV</sequence>
<dbReference type="InterPro" id="IPR021109">
    <property type="entry name" value="Peptidase_aspartic_dom_sf"/>
</dbReference>
<dbReference type="AlphaFoldDB" id="A0AAV7PWI3"/>
<proteinExistence type="predicted"/>
<organism evidence="3 4">
    <name type="scientific">Pleurodeles waltl</name>
    <name type="common">Iberian ribbed newt</name>
    <dbReference type="NCBI Taxonomy" id="8319"/>
    <lineage>
        <taxon>Eukaryota</taxon>
        <taxon>Metazoa</taxon>
        <taxon>Chordata</taxon>
        <taxon>Craniata</taxon>
        <taxon>Vertebrata</taxon>
        <taxon>Euteleostomi</taxon>
        <taxon>Amphibia</taxon>
        <taxon>Batrachia</taxon>
        <taxon>Caudata</taxon>
        <taxon>Salamandroidea</taxon>
        <taxon>Salamandridae</taxon>
        <taxon>Pleurodelinae</taxon>
        <taxon>Pleurodeles</taxon>
    </lineage>
</organism>
<dbReference type="InterPro" id="IPR036875">
    <property type="entry name" value="Znf_CCHC_sf"/>
</dbReference>
<dbReference type="SUPFAM" id="SSF50630">
    <property type="entry name" value="Acid proteases"/>
    <property type="match status" value="1"/>
</dbReference>
<dbReference type="InterPro" id="IPR001878">
    <property type="entry name" value="Znf_CCHC"/>
</dbReference>
<dbReference type="PANTHER" id="PTHR37984:SF9">
    <property type="entry name" value="INTEGRASE CATALYTIC DOMAIN-CONTAINING PROTEIN"/>
    <property type="match status" value="1"/>
</dbReference>
<dbReference type="GO" id="GO:0003676">
    <property type="term" value="F:nucleic acid binding"/>
    <property type="evidence" value="ECO:0007669"/>
    <property type="project" value="InterPro"/>
</dbReference>
<evidence type="ECO:0000259" key="2">
    <source>
        <dbReference type="PROSITE" id="PS50158"/>
    </source>
</evidence>
<gene>
    <name evidence="3" type="ORF">NDU88_010610</name>
</gene>
<dbReference type="EMBL" id="JANPWB010000011">
    <property type="protein sequence ID" value="KAJ1132284.1"/>
    <property type="molecule type" value="Genomic_DNA"/>
</dbReference>
<dbReference type="Gene3D" id="2.40.70.10">
    <property type="entry name" value="Acid Proteases"/>
    <property type="match status" value="1"/>
</dbReference>
<comment type="caution">
    <text evidence="3">The sequence shown here is derived from an EMBL/GenBank/DDBJ whole genome shotgun (WGS) entry which is preliminary data.</text>
</comment>
<name>A0AAV7PWI3_PLEWA</name>
<keyword evidence="1" id="KW-0479">Metal-binding</keyword>
<evidence type="ECO:0000256" key="1">
    <source>
        <dbReference type="PROSITE-ProRule" id="PRU00047"/>
    </source>
</evidence>
<dbReference type="SMART" id="SM00343">
    <property type="entry name" value="ZnF_C2HC"/>
    <property type="match status" value="2"/>
</dbReference>
<dbReference type="InterPro" id="IPR050951">
    <property type="entry name" value="Retrovirus_Pol_polyprotein"/>
</dbReference>
<dbReference type="Gene3D" id="4.10.60.10">
    <property type="entry name" value="Zinc finger, CCHC-type"/>
    <property type="match status" value="1"/>
</dbReference>
<evidence type="ECO:0000313" key="3">
    <source>
        <dbReference type="EMBL" id="KAJ1132284.1"/>
    </source>
</evidence>
<dbReference type="Pfam" id="PF00098">
    <property type="entry name" value="zf-CCHC"/>
    <property type="match status" value="1"/>
</dbReference>
<feature type="domain" description="CCHC-type" evidence="2">
    <location>
        <begin position="184"/>
        <end position="198"/>
    </location>
</feature>
<reference evidence="3" key="1">
    <citation type="journal article" date="2022" name="bioRxiv">
        <title>Sequencing and chromosome-scale assembly of the giantPleurodeles waltlgenome.</title>
        <authorList>
            <person name="Brown T."/>
            <person name="Elewa A."/>
            <person name="Iarovenko S."/>
            <person name="Subramanian E."/>
            <person name="Araus A.J."/>
            <person name="Petzold A."/>
            <person name="Susuki M."/>
            <person name="Suzuki K.-i.T."/>
            <person name="Hayashi T."/>
            <person name="Toyoda A."/>
            <person name="Oliveira C."/>
            <person name="Osipova E."/>
            <person name="Leigh N.D."/>
            <person name="Simon A."/>
            <person name="Yun M.H."/>
        </authorList>
    </citation>
    <scope>NUCLEOTIDE SEQUENCE</scope>
    <source>
        <strain evidence="3">20211129_DDA</strain>
        <tissue evidence="3">Liver</tissue>
    </source>
</reference>
<dbReference type="PANTHER" id="PTHR37984">
    <property type="entry name" value="PROTEIN CBG26694"/>
    <property type="match status" value="1"/>
</dbReference>
<dbReference type="Proteomes" id="UP001066276">
    <property type="component" value="Chromosome 7"/>
</dbReference>
<keyword evidence="1" id="KW-0862">Zinc</keyword>